<proteinExistence type="predicted"/>
<protein>
    <submittedName>
        <fullName evidence="1">Uncharacterized protein</fullName>
    </submittedName>
</protein>
<sequence length="225" mass="26998">MSNFISEMNFIKEKPALYLGKKNFTILHGFIHGFSHAEFVYKIVEEYSNLFPLPFHFFHEYVRVKLGYHESTSGWYNMIFEKNNYDEETSFDEFFRFYEEFNNLKIQNCVSSILSDENIYFHINDQSTPKRWIGFDENGNSVIKPLFSNPEKILLMKLSNNLGYLRVILTQKECFLVLKFSQHKKKSTEYFHMCFGEKLNWIKDKWDDGMLNNRKIVWTSSNLMD</sequence>
<organism evidence="1 2">
    <name type="scientific">Paenibacillus planticolens</name>
    <dbReference type="NCBI Taxonomy" id="2654976"/>
    <lineage>
        <taxon>Bacteria</taxon>
        <taxon>Bacillati</taxon>
        <taxon>Bacillota</taxon>
        <taxon>Bacilli</taxon>
        <taxon>Bacillales</taxon>
        <taxon>Paenibacillaceae</taxon>
        <taxon>Paenibacillus</taxon>
    </lineage>
</organism>
<comment type="caution">
    <text evidence="1">The sequence shown here is derived from an EMBL/GenBank/DDBJ whole genome shotgun (WGS) entry which is preliminary data.</text>
</comment>
<accession>A0ABX1ZEQ9</accession>
<dbReference type="RefSeq" id="WP_171681473.1">
    <property type="nucleotide sequence ID" value="NZ_WHNZ01000007.1"/>
</dbReference>
<evidence type="ECO:0000313" key="1">
    <source>
        <dbReference type="EMBL" id="NOU98588.1"/>
    </source>
</evidence>
<name>A0ABX1ZEQ9_9BACL</name>
<keyword evidence="2" id="KW-1185">Reference proteome</keyword>
<reference evidence="1 2" key="1">
    <citation type="submission" date="2019-10" db="EMBL/GenBank/DDBJ databases">
        <title>Description of Paenibacillus pedi sp. nov.</title>
        <authorList>
            <person name="Carlier A."/>
            <person name="Qi S."/>
        </authorList>
    </citation>
    <scope>NUCLEOTIDE SEQUENCE [LARGE SCALE GENOMIC DNA]</scope>
    <source>
        <strain evidence="1 2">LMG 31457</strain>
    </source>
</reference>
<gene>
    <name evidence="1" type="ORF">GC097_00920</name>
</gene>
<dbReference type="Proteomes" id="UP000618579">
    <property type="component" value="Unassembled WGS sequence"/>
</dbReference>
<dbReference type="EMBL" id="WHNZ01000007">
    <property type="protein sequence ID" value="NOU98588.1"/>
    <property type="molecule type" value="Genomic_DNA"/>
</dbReference>
<evidence type="ECO:0000313" key="2">
    <source>
        <dbReference type="Proteomes" id="UP000618579"/>
    </source>
</evidence>